<keyword evidence="2" id="KW-0677">Repeat</keyword>
<evidence type="ECO:0000256" key="1">
    <source>
        <dbReference type="ARBA" id="ARBA00022448"/>
    </source>
</evidence>
<keyword evidence="7" id="KW-1185">Reference proteome</keyword>
<dbReference type="SMART" id="SM00382">
    <property type="entry name" value="AAA"/>
    <property type="match status" value="2"/>
</dbReference>
<name>A0A6C7DZY7_ILUCY</name>
<keyword evidence="3" id="KW-0547">Nucleotide-binding</keyword>
<keyword evidence="4 6" id="KW-0067">ATP-binding</keyword>
<dbReference type="KEGG" id="aym:YM304_00470"/>
<organism evidence="6 7">
    <name type="scientific">Ilumatobacter coccineus (strain NBRC 103263 / KCTC 29153 / YM16-304)</name>
    <dbReference type="NCBI Taxonomy" id="1313172"/>
    <lineage>
        <taxon>Bacteria</taxon>
        <taxon>Bacillati</taxon>
        <taxon>Actinomycetota</taxon>
        <taxon>Acidimicrobiia</taxon>
        <taxon>Acidimicrobiales</taxon>
        <taxon>Ilumatobacteraceae</taxon>
        <taxon>Ilumatobacter</taxon>
    </lineage>
</organism>
<evidence type="ECO:0000259" key="5">
    <source>
        <dbReference type="PROSITE" id="PS50893"/>
    </source>
</evidence>
<evidence type="ECO:0000256" key="2">
    <source>
        <dbReference type="ARBA" id="ARBA00022737"/>
    </source>
</evidence>
<dbReference type="PANTHER" id="PTHR43790:SF9">
    <property type="entry name" value="GALACTOFURANOSE TRANSPORTER ATP-BINDING PROTEIN YTFR"/>
    <property type="match status" value="1"/>
</dbReference>
<dbReference type="GO" id="GO:0016887">
    <property type="term" value="F:ATP hydrolysis activity"/>
    <property type="evidence" value="ECO:0007669"/>
    <property type="project" value="InterPro"/>
</dbReference>
<dbReference type="InterPro" id="IPR027417">
    <property type="entry name" value="P-loop_NTPase"/>
</dbReference>
<feature type="domain" description="ABC transporter" evidence="5">
    <location>
        <begin position="259"/>
        <end position="502"/>
    </location>
</feature>
<dbReference type="EMBL" id="AP012057">
    <property type="protein sequence ID" value="BAN00361.1"/>
    <property type="molecule type" value="Genomic_DNA"/>
</dbReference>
<dbReference type="PROSITE" id="PS00211">
    <property type="entry name" value="ABC_TRANSPORTER_1"/>
    <property type="match status" value="1"/>
</dbReference>
<protein>
    <submittedName>
        <fullName evidence="6">Putative nucleoside ABC transporter ATP-binding protein</fullName>
    </submittedName>
</protein>
<evidence type="ECO:0000313" key="6">
    <source>
        <dbReference type="EMBL" id="BAN00361.1"/>
    </source>
</evidence>
<evidence type="ECO:0000256" key="3">
    <source>
        <dbReference type="ARBA" id="ARBA00022741"/>
    </source>
</evidence>
<dbReference type="CDD" id="cd03216">
    <property type="entry name" value="ABC_Carb_Monos_I"/>
    <property type="match status" value="1"/>
</dbReference>
<gene>
    <name evidence="6" type="ORF">YM304_00470</name>
</gene>
<dbReference type="InterPro" id="IPR017871">
    <property type="entry name" value="ABC_transporter-like_CS"/>
</dbReference>
<evidence type="ECO:0000313" key="7">
    <source>
        <dbReference type="Proteomes" id="UP000011863"/>
    </source>
</evidence>
<dbReference type="RefSeq" id="WP_015439609.1">
    <property type="nucleotide sequence ID" value="NC_020520.1"/>
</dbReference>
<proteinExistence type="predicted"/>
<dbReference type="SUPFAM" id="SSF52540">
    <property type="entry name" value="P-loop containing nucleoside triphosphate hydrolases"/>
    <property type="match status" value="2"/>
</dbReference>
<evidence type="ECO:0000256" key="4">
    <source>
        <dbReference type="ARBA" id="ARBA00022840"/>
    </source>
</evidence>
<sequence>MSGSIDEPHSTTPVPLLDVVGVTHDYGTLRALDDVSLDVAPGEVHALVGENGAGKSTLVKVVAGLLDPTAGSVSADGRAVPLGRTAESVAAGIGVVHQHFSLIESLTATENFLLGRPGSPKVLPLSTARREIAEFGERVGLDVDPDALVADLSIGQRQRLEILTALGWGARMVLLDEPSAVLSPTEADALLDDLKRLCAQGYGFLLITHKLREVEEFADRVTVLRGGRVVGRHSGRVDRDTLVEEMVGAEGRRPEAPAPRDPGPLRVEVRGVASGRLADVDLDLFGGIVVGVAGVVGSGQADLADVLAGARAPDTGTVRLDGTQISGDPVAAWSNGVAVIPEDRERDALALELPVWCNSIAKQHGAIGPWHRVDRSKVSEICDRVIDRLRVKPARHDIAAGGLSGGNQQRLVIGRELDRQPSLVVASEPTRGLDPPSALAVIDGLRSAAAAGAVVVVVASDLDELLELADRLIVVCAGRITMDTDAATPTRQEIGRAMVAVTAA</sequence>
<dbReference type="Proteomes" id="UP000011863">
    <property type="component" value="Chromosome"/>
</dbReference>
<dbReference type="InterPro" id="IPR003593">
    <property type="entry name" value="AAA+_ATPase"/>
</dbReference>
<reference evidence="6 7" key="1">
    <citation type="journal article" date="2013" name="Int. J. Syst. Evol. Microbiol.">
        <title>Ilumatobacter nonamiense sp. nov. and Ilumatobacter coccineum sp. nov., isolated from seashore sand.</title>
        <authorList>
            <person name="Matsumoto A."/>
            <person name="Kasai H."/>
            <person name="Matsuo Y."/>
            <person name="Shizuri Y."/>
            <person name="Ichikawa N."/>
            <person name="Fujita N."/>
            <person name="Omura S."/>
            <person name="Takahashi Y."/>
        </authorList>
    </citation>
    <scope>NUCLEOTIDE SEQUENCE [LARGE SCALE GENOMIC DNA]</scope>
    <source>
        <strain evidence="7">NBRC 103263 / KCTC 29153 / YM16-304</strain>
    </source>
</reference>
<feature type="domain" description="ABC transporter" evidence="5">
    <location>
        <begin position="14"/>
        <end position="251"/>
    </location>
</feature>
<dbReference type="PANTHER" id="PTHR43790">
    <property type="entry name" value="CARBOHYDRATE TRANSPORT ATP-BINDING PROTEIN MG119-RELATED"/>
    <property type="match status" value="1"/>
</dbReference>
<dbReference type="GO" id="GO:0005524">
    <property type="term" value="F:ATP binding"/>
    <property type="evidence" value="ECO:0007669"/>
    <property type="project" value="UniProtKB-KW"/>
</dbReference>
<dbReference type="Pfam" id="PF00005">
    <property type="entry name" value="ABC_tran"/>
    <property type="match status" value="2"/>
</dbReference>
<dbReference type="PROSITE" id="PS50893">
    <property type="entry name" value="ABC_TRANSPORTER_2"/>
    <property type="match status" value="2"/>
</dbReference>
<dbReference type="AlphaFoldDB" id="A0A6C7DZY7"/>
<keyword evidence="1" id="KW-0813">Transport</keyword>
<dbReference type="InterPro" id="IPR003439">
    <property type="entry name" value="ABC_transporter-like_ATP-bd"/>
</dbReference>
<dbReference type="InterPro" id="IPR050107">
    <property type="entry name" value="ABC_carbohydrate_import_ATPase"/>
</dbReference>
<dbReference type="Gene3D" id="3.40.50.300">
    <property type="entry name" value="P-loop containing nucleotide triphosphate hydrolases"/>
    <property type="match status" value="2"/>
</dbReference>
<accession>A0A6C7DZY7</accession>